<dbReference type="Pfam" id="PF07005">
    <property type="entry name" value="SBD_N"/>
    <property type="match status" value="1"/>
</dbReference>
<evidence type="ECO:0000256" key="6">
    <source>
        <dbReference type="ARBA" id="ARBA00023277"/>
    </source>
</evidence>
<keyword evidence="5" id="KW-0067">ATP-binding</keyword>
<feature type="domain" description="Four-carbon acid sugar kinase N-terminal" evidence="8">
    <location>
        <begin position="43"/>
        <end position="286"/>
    </location>
</feature>
<dbReference type="Proteomes" id="UP000248349">
    <property type="component" value="Unassembled WGS sequence"/>
</dbReference>
<sequence>MASIRSYPVLSRRSTLASLPPESTIDAQAQIARLLATTSPSRLVVLDDDPTGTQTCHDVAVLTVWDIDTLVHEFRQPSRGFFILTNSRAFPASEAEPLIRTICANVAEAARRTDQSVDIVLRGDSTLRGHFPLEADVAQSVFGPAAAIILAPFFFQGGRFTIDDVHYVVDGEDALVPAGDTPFARDATFGFQSSNLRDYVMEKAGPGRFTPPEIHSITIEDIRLGGQEVVCEKILRIPEGHVVIVNAAAESDMHVFVAGLLLAKSHSPSGTKQKQYLHRTAASFVSTRLAIPTLPPLTATALGLCPRTPTTDSNSNSNSNSPGAFILAGSYVPKTTAQLNCLTTRHGPNGTNSLAILTLDVPALLHSYTDPDLHTKTIASLIHEAQTSLLAGKDTLVMTSRDLVTSPNTGGQQQQQQQQQEQEEENPNLNLQIGSRVAGAMVEVLRGVVQRVRPRYIIAKGGITSSDAATKGLGIKRAMVVGQAAPGVPVWRCNEPTSRHAGIPFVVFPGNVGGEETLSDLVEAWS</sequence>
<evidence type="ECO:0000256" key="7">
    <source>
        <dbReference type="SAM" id="MobiDB-lite"/>
    </source>
</evidence>
<dbReference type="SUPFAM" id="SSF142764">
    <property type="entry name" value="YgbK-like"/>
    <property type="match status" value="1"/>
</dbReference>
<dbReference type="Pfam" id="PF17042">
    <property type="entry name" value="NBD_C"/>
    <property type="match status" value="1"/>
</dbReference>
<dbReference type="GO" id="GO:0016301">
    <property type="term" value="F:kinase activity"/>
    <property type="evidence" value="ECO:0007669"/>
    <property type="project" value="UniProtKB-KW"/>
</dbReference>
<dbReference type="OrthoDB" id="48988at2759"/>
<comment type="similarity">
    <text evidence="1">Belongs to the four-carbon acid sugar kinase family.</text>
</comment>
<evidence type="ECO:0000313" key="10">
    <source>
        <dbReference type="EMBL" id="PYH45686.1"/>
    </source>
</evidence>
<evidence type="ECO:0000256" key="4">
    <source>
        <dbReference type="ARBA" id="ARBA00022777"/>
    </source>
</evidence>
<protein>
    <recommendedName>
        <fullName evidence="12">Ketose-bisphosphate aldolase class-II family protein</fullName>
    </recommendedName>
</protein>
<keyword evidence="11" id="KW-1185">Reference proteome</keyword>
<dbReference type="InterPro" id="IPR010737">
    <property type="entry name" value="4-carb_acid_sugar_kinase_N"/>
</dbReference>
<dbReference type="InterPro" id="IPR042213">
    <property type="entry name" value="NBD_C_sf"/>
</dbReference>
<proteinExistence type="inferred from homology"/>
<dbReference type="InterPro" id="IPR031475">
    <property type="entry name" value="NBD_C"/>
</dbReference>
<evidence type="ECO:0000256" key="1">
    <source>
        <dbReference type="ARBA" id="ARBA00005715"/>
    </source>
</evidence>
<name>A0A318ZDU1_9EURO</name>
<feature type="region of interest" description="Disordered" evidence="7">
    <location>
        <begin position="403"/>
        <end position="426"/>
    </location>
</feature>
<evidence type="ECO:0000313" key="11">
    <source>
        <dbReference type="Proteomes" id="UP000248349"/>
    </source>
</evidence>
<keyword evidence="3" id="KW-0547">Nucleotide-binding</keyword>
<evidence type="ECO:0000259" key="8">
    <source>
        <dbReference type="Pfam" id="PF07005"/>
    </source>
</evidence>
<evidence type="ECO:0000256" key="5">
    <source>
        <dbReference type="ARBA" id="ARBA00022840"/>
    </source>
</evidence>
<keyword evidence="6" id="KW-0119">Carbohydrate metabolism</keyword>
<dbReference type="GeneID" id="37076144"/>
<evidence type="ECO:0000259" key="9">
    <source>
        <dbReference type="Pfam" id="PF17042"/>
    </source>
</evidence>
<dbReference type="GO" id="GO:0005524">
    <property type="term" value="F:ATP binding"/>
    <property type="evidence" value="ECO:0007669"/>
    <property type="project" value="UniProtKB-KW"/>
</dbReference>
<dbReference type="InterPro" id="IPR037051">
    <property type="entry name" value="4-carb_acid_sugar_kinase_N_sf"/>
</dbReference>
<dbReference type="STRING" id="1450539.A0A318ZDU1"/>
<gene>
    <name evidence="10" type="ORF">BP01DRAFT_356313</name>
</gene>
<feature type="domain" description="Four-carbon acid sugar kinase nucleotide binding" evidence="9">
    <location>
        <begin position="326"/>
        <end position="518"/>
    </location>
</feature>
<keyword evidence="2" id="KW-0808">Transferase</keyword>
<evidence type="ECO:0000256" key="2">
    <source>
        <dbReference type="ARBA" id="ARBA00022679"/>
    </source>
</evidence>
<dbReference type="Gene3D" id="3.40.980.20">
    <property type="entry name" value="Four-carbon acid sugar kinase, nucleotide binding domain"/>
    <property type="match status" value="1"/>
</dbReference>
<dbReference type="RefSeq" id="XP_025431668.1">
    <property type="nucleotide sequence ID" value="XM_025574916.1"/>
</dbReference>
<dbReference type="Gene3D" id="3.40.50.10840">
    <property type="entry name" value="Putative sugar-binding, N-terminal domain"/>
    <property type="match status" value="1"/>
</dbReference>
<organism evidence="10 11">
    <name type="scientific">Aspergillus saccharolyticus JOP 1030-1</name>
    <dbReference type="NCBI Taxonomy" id="1450539"/>
    <lineage>
        <taxon>Eukaryota</taxon>
        <taxon>Fungi</taxon>
        <taxon>Dikarya</taxon>
        <taxon>Ascomycota</taxon>
        <taxon>Pezizomycotina</taxon>
        <taxon>Eurotiomycetes</taxon>
        <taxon>Eurotiomycetidae</taxon>
        <taxon>Eurotiales</taxon>
        <taxon>Aspergillaceae</taxon>
        <taxon>Aspergillus</taxon>
        <taxon>Aspergillus subgen. Circumdati</taxon>
    </lineage>
</organism>
<evidence type="ECO:0000256" key="3">
    <source>
        <dbReference type="ARBA" id="ARBA00022741"/>
    </source>
</evidence>
<dbReference type="EMBL" id="KZ821230">
    <property type="protein sequence ID" value="PYH45686.1"/>
    <property type="molecule type" value="Genomic_DNA"/>
</dbReference>
<keyword evidence="4" id="KW-0418">Kinase</keyword>
<accession>A0A318ZDU1</accession>
<reference evidence="10 11" key="1">
    <citation type="submission" date="2016-12" db="EMBL/GenBank/DDBJ databases">
        <title>The genomes of Aspergillus section Nigri reveals drivers in fungal speciation.</title>
        <authorList>
            <consortium name="DOE Joint Genome Institute"/>
            <person name="Vesth T.C."/>
            <person name="Nybo J."/>
            <person name="Theobald S."/>
            <person name="Brandl J."/>
            <person name="Frisvad J.C."/>
            <person name="Nielsen K.F."/>
            <person name="Lyhne E.K."/>
            <person name="Kogle M.E."/>
            <person name="Kuo A."/>
            <person name="Riley R."/>
            <person name="Clum A."/>
            <person name="Nolan M."/>
            <person name="Lipzen A."/>
            <person name="Salamov A."/>
            <person name="Henrissat B."/>
            <person name="Wiebenga A."/>
            <person name="De Vries R.P."/>
            <person name="Grigoriev I.V."/>
            <person name="Mortensen U.H."/>
            <person name="Andersen M.R."/>
            <person name="Baker S.E."/>
        </authorList>
    </citation>
    <scope>NUCLEOTIDE SEQUENCE [LARGE SCALE GENOMIC DNA]</scope>
    <source>
        <strain evidence="10 11">JOP 1030-1</strain>
    </source>
</reference>
<dbReference type="AlphaFoldDB" id="A0A318ZDU1"/>
<evidence type="ECO:0008006" key="12">
    <source>
        <dbReference type="Google" id="ProtNLM"/>
    </source>
</evidence>